<sequence length="98" mass="10461">MMQKVAAVAIVLSGLAAGPASAACLYQGGYYPQGTTLCFDGWLQECTVADYWKAIGMCHAPDIKEPFVTYQKPDAQTLMAKFLAGGTRVLPQSVPTDD</sequence>
<dbReference type="AlphaFoldDB" id="A0A845MEC2"/>
<evidence type="ECO:0008006" key="4">
    <source>
        <dbReference type="Google" id="ProtNLM"/>
    </source>
</evidence>
<keyword evidence="1" id="KW-0732">Signal</keyword>
<dbReference type="OrthoDB" id="9808681at2"/>
<feature type="chain" id="PRO_5032515804" description="DUF3551 domain-containing protein" evidence="1">
    <location>
        <begin position="23"/>
        <end position="98"/>
    </location>
</feature>
<accession>A0A845MEC2</accession>
<evidence type="ECO:0000313" key="3">
    <source>
        <dbReference type="Proteomes" id="UP000445696"/>
    </source>
</evidence>
<evidence type="ECO:0000313" key="2">
    <source>
        <dbReference type="EMBL" id="MZR21394.1"/>
    </source>
</evidence>
<dbReference type="RefSeq" id="WP_161337793.1">
    <property type="nucleotide sequence ID" value="NZ_JBHSDG010000002.1"/>
</dbReference>
<keyword evidence="3" id="KW-1185">Reference proteome</keyword>
<dbReference type="EMBL" id="WTVA01000001">
    <property type="protein sequence ID" value="MZR21394.1"/>
    <property type="molecule type" value="Genomic_DNA"/>
</dbReference>
<dbReference type="PROSITE" id="PS51257">
    <property type="entry name" value="PROKAR_LIPOPROTEIN"/>
    <property type="match status" value="1"/>
</dbReference>
<proteinExistence type="predicted"/>
<evidence type="ECO:0000256" key="1">
    <source>
        <dbReference type="SAM" id="SignalP"/>
    </source>
</evidence>
<name>A0A845MEC2_9PROT</name>
<dbReference type="Proteomes" id="UP000445696">
    <property type="component" value="Unassembled WGS sequence"/>
</dbReference>
<reference evidence="2 3" key="1">
    <citation type="journal article" date="2014" name="Int. J. Syst. Evol. Microbiol.">
        <title>Sneathiella chungangensis sp. nov., isolated from a marine sand, and emended description of the genus Sneathiella.</title>
        <authorList>
            <person name="Siamphan C."/>
            <person name="Kim H."/>
            <person name="Lee J.S."/>
            <person name="Kim W."/>
        </authorList>
    </citation>
    <scope>NUCLEOTIDE SEQUENCE [LARGE SCALE GENOMIC DNA]</scope>
    <source>
        <strain evidence="2 3">KCTC 32476</strain>
    </source>
</reference>
<comment type="caution">
    <text evidence="2">The sequence shown here is derived from an EMBL/GenBank/DDBJ whole genome shotgun (WGS) entry which is preliminary data.</text>
</comment>
<feature type="signal peptide" evidence="1">
    <location>
        <begin position="1"/>
        <end position="22"/>
    </location>
</feature>
<gene>
    <name evidence="2" type="ORF">GQF03_03530</name>
</gene>
<protein>
    <recommendedName>
        <fullName evidence="4">DUF3551 domain-containing protein</fullName>
    </recommendedName>
</protein>
<organism evidence="2 3">
    <name type="scientific">Sneathiella chungangensis</name>
    <dbReference type="NCBI Taxonomy" id="1418234"/>
    <lineage>
        <taxon>Bacteria</taxon>
        <taxon>Pseudomonadati</taxon>
        <taxon>Pseudomonadota</taxon>
        <taxon>Alphaproteobacteria</taxon>
        <taxon>Sneathiellales</taxon>
        <taxon>Sneathiellaceae</taxon>
        <taxon>Sneathiella</taxon>
    </lineage>
</organism>